<dbReference type="PRINTS" id="PR00035">
    <property type="entry name" value="HTHGNTR"/>
</dbReference>
<keyword evidence="2" id="KW-0238">DNA-binding</keyword>
<evidence type="ECO:0000256" key="1">
    <source>
        <dbReference type="ARBA" id="ARBA00023015"/>
    </source>
</evidence>
<evidence type="ECO:0000313" key="5">
    <source>
        <dbReference type="EMBL" id="TDQ84135.1"/>
    </source>
</evidence>
<dbReference type="CDD" id="cd07377">
    <property type="entry name" value="WHTH_GntR"/>
    <property type="match status" value="1"/>
</dbReference>
<comment type="caution">
    <text evidence="5">The sequence shown here is derived from an EMBL/GenBank/DDBJ whole genome shotgun (WGS) entry which is preliminary data.</text>
</comment>
<dbReference type="InterPro" id="IPR011663">
    <property type="entry name" value="UTRA"/>
</dbReference>
<dbReference type="InterPro" id="IPR000524">
    <property type="entry name" value="Tscrpt_reg_HTH_GntR"/>
</dbReference>
<dbReference type="SUPFAM" id="SSF46785">
    <property type="entry name" value="Winged helix' DNA-binding domain"/>
    <property type="match status" value="1"/>
</dbReference>
<dbReference type="SMART" id="SM00866">
    <property type="entry name" value="UTRA"/>
    <property type="match status" value="1"/>
</dbReference>
<dbReference type="InterPro" id="IPR050679">
    <property type="entry name" value="Bact_HTH_transcr_reg"/>
</dbReference>
<dbReference type="GO" id="GO:0003677">
    <property type="term" value="F:DNA binding"/>
    <property type="evidence" value="ECO:0007669"/>
    <property type="project" value="UniProtKB-KW"/>
</dbReference>
<dbReference type="Proteomes" id="UP000295783">
    <property type="component" value="Unassembled WGS sequence"/>
</dbReference>
<keyword evidence="3" id="KW-0804">Transcription</keyword>
<dbReference type="GO" id="GO:0045892">
    <property type="term" value="P:negative regulation of DNA-templated transcription"/>
    <property type="evidence" value="ECO:0007669"/>
    <property type="project" value="TreeGrafter"/>
</dbReference>
<keyword evidence="6" id="KW-1185">Reference proteome</keyword>
<proteinExistence type="predicted"/>
<dbReference type="PROSITE" id="PS50949">
    <property type="entry name" value="HTH_GNTR"/>
    <property type="match status" value="1"/>
</dbReference>
<gene>
    <name evidence="5" type="ORF">A8950_0683</name>
</gene>
<dbReference type="Gene3D" id="1.10.10.10">
    <property type="entry name" value="Winged helix-like DNA-binding domain superfamily/Winged helix DNA-binding domain"/>
    <property type="match status" value="1"/>
</dbReference>
<dbReference type="SUPFAM" id="SSF64288">
    <property type="entry name" value="Chorismate lyase-like"/>
    <property type="match status" value="1"/>
</dbReference>
<evidence type="ECO:0000259" key="4">
    <source>
        <dbReference type="PROSITE" id="PS50949"/>
    </source>
</evidence>
<reference evidence="5 6" key="1">
    <citation type="submission" date="2019-03" db="EMBL/GenBank/DDBJ databases">
        <title>Genomic Encyclopedia of Type Strains, Phase III (KMG-III): the genomes of soil and plant-associated and newly described type strains.</title>
        <authorList>
            <person name="Whitman W."/>
        </authorList>
    </citation>
    <scope>NUCLEOTIDE SEQUENCE [LARGE SCALE GENOMIC DNA]</scope>
    <source>
        <strain evidence="5 6">CGMCC 1.7660</strain>
    </source>
</reference>
<dbReference type="NCBIfam" id="TIGR02325">
    <property type="entry name" value="C_P_lyase_phnF"/>
    <property type="match status" value="1"/>
</dbReference>
<evidence type="ECO:0000313" key="6">
    <source>
        <dbReference type="Proteomes" id="UP000295783"/>
    </source>
</evidence>
<dbReference type="EMBL" id="SNYW01000006">
    <property type="protein sequence ID" value="TDQ84135.1"/>
    <property type="molecule type" value="Genomic_DNA"/>
</dbReference>
<keyword evidence="1" id="KW-0805">Transcription regulation</keyword>
<dbReference type="InterPro" id="IPR036390">
    <property type="entry name" value="WH_DNA-bd_sf"/>
</dbReference>
<protein>
    <submittedName>
        <fullName evidence="5">GntR family phosphonate transport system transcriptional regulator</fullName>
    </submittedName>
</protein>
<feature type="domain" description="HTH gntR-type" evidence="4">
    <location>
        <begin position="9"/>
        <end position="77"/>
    </location>
</feature>
<accession>A0A4R6WRC0</accession>
<dbReference type="Gene3D" id="3.40.1410.10">
    <property type="entry name" value="Chorismate lyase-like"/>
    <property type="match status" value="1"/>
</dbReference>
<sequence length="240" mass="27403">MEITREAGLTVWRQIQQIIESEIRGKLYQPGKRLPTEAEFARRFQVNRHTVRRALSRLEERGLLRTEQGRGTFVQEAVIDYKVARRTRFSENLAQQHRAPNRTLLAASDMPASTEVARALRLRRGAPVVYLLTTGEADGRRISVSAHYFPKPRFDGMAVLVAETRSISTALKKMGVEEFTRAQTRILARMPTAEDARQLEMPRNRPMLVTEGINVDAQGARIEFSISRFCSDWVQILVEP</sequence>
<dbReference type="Pfam" id="PF00392">
    <property type="entry name" value="GntR"/>
    <property type="match status" value="1"/>
</dbReference>
<dbReference type="PANTHER" id="PTHR44846:SF1">
    <property type="entry name" value="MANNOSYL-D-GLYCERATE TRANSPORT_METABOLISM SYSTEM REPRESSOR MNGR-RELATED"/>
    <property type="match status" value="1"/>
</dbReference>
<dbReference type="InterPro" id="IPR036388">
    <property type="entry name" value="WH-like_DNA-bd_sf"/>
</dbReference>
<dbReference type="GO" id="GO:0003700">
    <property type="term" value="F:DNA-binding transcription factor activity"/>
    <property type="evidence" value="ECO:0007669"/>
    <property type="project" value="InterPro"/>
</dbReference>
<name>A0A4R6WRC0_9PROT</name>
<dbReference type="PANTHER" id="PTHR44846">
    <property type="entry name" value="MANNOSYL-D-GLYCERATE TRANSPORT/METABOLISM SYSTEM REPRESSOR MNGR-RELATED"/>
    <property type="match status" value="1"/>
</dbReference>
<dbReference type="RefSeq" id="WP_133612187.1">
    <property type="nucleotide sequence ID" value="NZ_SNYW01000006.1"/>
</dbReference>
<organism evidence="5 6">
    <name type="scientific">Dongia mobilis</name>
    <dbReference type="NCBI Taxonomy" id="578943"/>
    <lineage>
        <taxon>Bacteria</taxon>
        <taxon>Pseudomonadati</taxon>
        <taxon>Pseudomonadota</taxon>
        <taxon>Alphaproteobacteria</taxon>
        <taxon>Rhodospirillales</taxon>
        <taxon>Dongiaceae</taxon>
        <taxon>Dongia</taxon>
    </lineage>
</organism>
<dbReference type="OrthoDB" id="5454556at2"/>
<evidence type="ECO:0000256" key="3">
    <source>
        <dbReference type="ARBA" id="ARBA00023163"/>
    </source>
</evidence>
<dbReference type="AlphaFoldDB" id="A0A4R6WRC0"/>
<dbReference type="InterPro" id="IPR028978">
    <property type="entry name" value="Chorismate_lyase_/UTRA_dom_sf"/>
</dbReference>
<dbReference type="SMART" id="SM00345">
    <property type="entry name" value="HTH_GNTR"/>
    <property type="match status" value="1"/>
</dbReference>
<dbReference type="Pfam" id="PF07702">
    <property type="entry name" value="UTRA"/>
    <property type="match status" value="1"/>
</dbReference>
<dbReference type="InterPro" id="IPR012702">
    <property type="entry name" value="CP_lyase_PhnF"/>
</dbReference>
<evidence type="ECO:0000256" key="2">
    <source>
        <dbReference type="ARBA" id="ARBA00023125"/>
    </source>
</evidence>